<evidence type="ECO:0000313" key="1">
    <source>
        <dbReference type="EMBL" id="OGH90200.1"/>
    </source>
</evidence>
<reference evidence="1 2" key="1">
    <citation type="journal article" date="2016" name="Nat. Commun.">
        <title>Thousands of microbial genomes shed light on interconnected biogeochemical processes in an aquifer system.</title>
        <authorList>
            <person name="Anantharaman K."/>
            <person name="Brown C.T."/>
            <person name="Hug L.A."/>
            <person name="Sharon I."/>
            <person name="Castelle C.J."/>
            <person name="Probst A.J."/>
            <person name="Thomas B.C."/>
            <person name="Singh A."/>
            <person name="Wilkins M.J."/>
            <person name="Karaoz U."/>
            <person name="Brodie E.L."/>
            <person name="Williams K.H."/>
            <person name="Hubbard S.S."/>
            <person name="Banfield J.F."/>
        </authorList>
    </citation>
    <scope>NUCLEOTIDE SEQUENCE [LARGE SCALE GENOMIC DNA]</scope>
</reference>
<evidence type="ECO:0000313" key="2">
    <source>
        <dbReference type="Proteomes" id="UP000178490"/>
    </source>
</evidence>
<protein>
    <submittedName>
        <fullName evidence="1">Uncharacterized protein</fullName>
    </submittedName>
</protein>
<accession>A0A1F6P290</accession>
<dbReference type="AlphaFoldDB" id="A0A1F6P290"/>
<dbReference type="Proteomes" id="UP000178490">
    <property type="component" value="Unassembled WGS sequence"/>
</dbReference>
<proteinExistence type="predicted"/>
<name>A0A1F6P290_9BACT</name>
<dbReference type="EMBL" id="MFRC01000004">
    <property type="protein sequence ID" value="OGH90200.1"/>
    <property type="molecule type" value="Genomic_DNA"/>
</dbReference>
<gene>
    <name evidence="1" type="ORF">A2537_03570</name>
</gene>
<comment type="caution">
    <text evidence="1">The sequence shown here is derived from an EMBL/GenBank/DDBJ whole genome shotgun (WGS) entry which is preliminary data.</text>
</comment>
<sequence length="233" mass="27217">MNYEEYQIETWKKMKKDFVSFFQIYQSDISKIYDQVCQLQYIHLQPVIYTLAKIKKIIELCNYLEDQKKSGEDTDKLKIFLLTSHSEIAARLITNKNRSSKDLINSFFNLIKKENQLDSLIRGRVKEPFLILSAADTLYAIRNEYAHQGNFTSNVFQHENMAIHINIPSICSSKIKETDDKTTIINVECKIAYRKFLELYCRALQKLLTKYYKQKTAPSSVATNPTIIKLSTT</sequence>
<organism evidence="1 2">
    <name type="scientific">Candidatus Magasanikbacteria bacterium RIFOXYD2_FULL_36_9</name>
    <dbReference type="NCBI Taxonomy" id="1798707"/>
    <lineage>
        <taxon>Bacteria</taxon>
        <taxon>Candidatus Magasanikiibacteriota</taxon>
    </lineage>
</organism>